<keyword evidence="3" id="KW-1185">Reference proteome</keyword>
<evidence type="ECO:0000256" key="1">
    <source>
        <dbReference type="SAM" id="MobiDB-lite"/>
    </source>
</evidence>
<organism evidence="2 3">
    <name type="scientific">Podospora australis</name>
    <dbReference type="NCBI Taxonomy" id="1536484"/>
    <lineage>
        <taxon>Eukaryota</taxon>
        <taxon>Fungi</taxon>
        <taxon>Dikarya</taxon>
        <taxon>Ascomycota</taxon>
        <taxon>Pezizomycotina</taxon>
        <taxon>Sordariomycetes</taxon>
        <taxon>Sordariomycetidae</taxon>
        <taxon>Sordariales</taxon>
        <taxon>Podosporaceae</taxon>
        <taxon>Podospora</taxon>
    </lineage>
</organism>
<feature type="region of interest" description="Disordered" evidence="1">
    <location>
        <begin position="41"/>
        <end position="81"/>
    </location>
</feature>
<gene>
    <name evidence="2" type="ORF">QBC35DRAFT_471052</name>
</gene>
<proteinExistence type="predicted"/>
<feature type="region of interest" description="Disordered" evidence="1">
    <location>
        <begin position="1"/>
        <end position="22"/>
    </location>
</feature>
<evidence type="ECO:0000313" key="2">
    <source>
        <dbReference type="EMBL" id="KAK4191317.1"/>
    </source>
</evidence>
<accession>A0AAN7AM94</accession>
<protein>
    <submittedName>
        <fullName evidence="2">Uncharacterized protein</fullName>
    </submittedName>
</protein>
<dbReference type="AlphaFoldDB" id="A0AAN7AM94"/>
<dbReference type="EMBL" id="MU864360">
    <property type="protein sequence ID" value="KAK4191317.1"/>
    <property type="molecule type" value="Genomic_DNA"/>
</dbReference>
<dbReference type="Proteomes" id="UP001302126">
    <property type="component" value="Unassembled WGS sequence"/>
</dbReference>
<reference evidence="2" key="2">
    <citation type="submission" date="2023-05" db="EMBL/GenBank/DDBJ databases">
        <authorList>
            <consortium name="Lawrence Berkeley National Laboratory"/>
            <person name="Steindorff A."/>
            <person name="Hensen N."/>
            <person name="Bonometti L."/>
            <person name="Westerberg I."/>
            <person name="Brannstrom I.O."/>
            <person name="Guillou S."/>
            <person name="Cros-Aarteil S."/>
            <person name="Calhoun S."/>
            <person name="Haridas S."/>
            <person name="Kuo A."/>
            <person name="Mondo S."/>
            <person name="Pangilinan J."/>
            <person name="Riley R."/>
            <person name="Labutti K."/>
            <person name="Andreopoulos B."/>
            <person name="Lipzen A."/>
            <person name="Chen C."/>
            <person name="Yanf M."/>
            <person name="Daum C."/>
            <person name="Ng V."/>
            <person name="Clum A."/>
            <person name="Ohm R."/>
            <person name="Martin F."/>
            <person name="Silar P."/>
            <person name="Natvig D."/>
            <person name="Lalanne C."/>
            <person name="Gautier V."/>
            <person name="Ament-Velasquez S.L."/>
            <person name="Kruys A."/>
            <person name="Hutchinson M.I."/>
            <person name="Powell A.J."/>
            <person name="Barry K."/>
            <person name="Miller A.N."/>
            <person name="Grigoriev I.V."/>
            <person name="Debuchy R."/>
            <person name="Gladieux P."/>
            <person name="Thoren M.H."/>
            <person name="Johannesson H."/>
        </authorList>
    </citation>
    <scope>NUCLEOTIDE SEQUENCE</scope>
    <source>
        <strain evidence="2">PSN309</strain>
    </source>
</reference>
<sequence length="238" mass="27122">MSSDCLQISNYPTGDSLDATSRGNVMTKLSRRLLRMIPAKGNCDPTEQEHVPFDQPYDPRQQQPQEYYTSQQQPDNASQTVHWPDDRYYHRYDGRGRSDMNGQGTENTLVLDANIWDAVNDFYFVFTPSCPGESVERRIYQLENETASHEQGKPPLYQVSSLLNSIQDECGGPRGRIIYLCEGTKCSWIVENQPFPYLPTSSKMGDMFRYSKESGPVTTLQSTYLGSFKYLEPAVPNL</sequence>
<evidence type="ECO:0000313" key="3">
    <source>
        <dbReference type="Proteomes" id="UP001302126"/>
    </source>
</evidence>
<reference evidence="2" key="1">
    <citation type="journal article" date="2023" name="Mol. Phylogenet. Evol.">
        <title>Genome-scale phylogeny and comparative genomics of the fungal order Sordariales.</title>
        <authorList>
            <person name="Hensen N."/>
            <person name="Bonometti L."/>
            <person name="Westerberg I."/>
            <person name="Brannstrom I.O."/>
            <person name="Guillou S."/>
            <person name="Cros-Aarteil S."/>
            <person name="Calhoun S."/>
            <person name="Haridas S."/>
            <person name="Kuo A."/>
            <person name="Mondo S."/>
            <person name="Pangilinan J."/>
            <person name="Riley R."/>
            <person name="LaButti K."/>
            <person name="Andreopoulos B."/>
            <person name="Lipzen A."/>
            <person name="Chen C."/>
            <person name="Yan M."/>
            <person name="Daum C."/>
            <person name="Ng V."/>
            <person name="Clum A."/>
            <person name="Steindorff A."/>
            <person name="Ohm R.A."/>
            <person name="Martin F."/>
            <person name="Silar P."/>
            <person name="Natvig D.O."/>
            <person name="Lalanne C."/>
            <person name="Gautier V."/>
            <person name="Ament-Velasquez S.L."/>
            <person name="Kruys A."/>
            <person name="Hutchinson M.I."/>
            <person name="Powell A.J."/>
            <person name="Barry K."/>
            <person name="Miller A.N."/>
            <person name="Grigoriev I.V."/>
            <person name="Debuchy R."/>
            <person name="Gladieux P."/>
            <person name="Hiltunen Thoren M."/>
            <person name="Johannesson H."/>
        </authorList>
    </citation>
    <scope>NUCLEOTIDE SEQUENCE</scope>
    <source>
        <strain evidence="2">PSN309</strain>
    </source>
</reference>
<comment type="caution">
    <text evidence="2">The sequence shown here is derived from an EMBL/GenBank/DDBJ whole genome shotgun (WGS) entry which is preliminary data.</text>
</comment>
<feature type="compositionally biased region" description="Low complexity" evidence="1">
    <location>
        <begin position="55"/>
        <end position="74"/>
    </location>
</feature>
<name>A0AAN7AM94_9PEZI</name>